<evidence type="ECO:0000256" key="1">
    <source>
        <dbReference type="ARBA" id="ARBA00004651"/>
    </source>
</evidence>
<name>A0ABW4WTE9_9BACT</name>
<organism evidence="9 10">
    <name type="scientific">Pontibacter silvestris</name>
    <dbReference type="NCBI Taxonomy" id="2305183"/>
    <lineage>
        <taxon>Bacteria</taxon>
        <taxon>Pseudomonadati</taxon>
        <taxon>Bacteroidota</taxon>
        <taxon>Cytophagia</taxon>
        <taxon>Cytophagales</taxon>
        <taxon>Hymenobacteraceae</taxon>
        <taxon>Pontibacter</taxon>
    </lineage>
</organism>
<dbReference type="InterPro" id="IPR050366">
    <property type="entry name" value="BP-dependent_transpt_permease"/>
</dbReference>
<feature type="transmembrane region" description="Helical" evidence="7">
    <location>
        <begin position="21"/>
        <end position="40"/>
    </location>
</feature>
<evidence type="ECO:0000256" key="5">
    <source>
        <dbReference type="ARBA" id="ARBA00022989"/>
    </source>
</evidence>
<dbReference type="InterPro" id="IPR000515">
    <property type="entry name" value="MetI-like"/>
</dbReference>
<reference evidence="10" key="1">
    <citation type="journal article" date="2019" name="Int. J. Syst. Evol. Microbiol.">
        <title>The Global Catalogue of Microorganisms (GCM) 10K type strain sequencing project: providing services to taxonomists for standard genome sequencing and annotation.</title>
        <authorList>
            <consortium name="The Broad Institute Genomics Platform"/>
            <consortium name="The Broad Institute Genome Sequencing Center for Infectious Disease"/>
            <person name="Wu L."/>
            <person name="Ma J."/>
        </authorList>
    </citation>
    <scope>NUCLEOTIDE SEQUENCE [LARGE SCALE GENOMIC DNA]</scope>
    <source>
        <strain evidence="10">JCM 16545</strain>
    </source>
</reference>
<comment type="caution">
    <text evidence="9">The sequence shown here is derived from an EMBL/GenBank/DDBJ whole genome shotgun (WGS) entry which is preliminary data.</text>
</comment>
<comment type="subcellular location">
    <subcellularLocation>
        <location evidence="1 7">Cell membrane</location>
        <topology evidence="1 7">Multi-pass membrane protein</topology>
    </subcellularLocation>
</comment>
<feature type="domain" description="ABC transmembrane type-1" evidence="8">
    <location>
        <begin position="159"/>
        <end position="350"/>
    </location>
</feature>
<evidence type="ECO:0000256" key="3">
    <source>
        <dbReference type="ARBA" id="ARBA00022475"/>
    </source>
</evidence>
<dbReference type="RefSeq" id="WP_229962129.1">
    <property type="nucleotide sequence ID" value="NZ_JAJJWI010000019.1"/>
</dbReference>
<keyword evidence="5 7" id="KW-1133">Transmembrane helix</keyword>
<accession>A0ABW4WTE9</accession>
<comment type="similarity">
    <text evidence="7">Belongs to the binding-protein-dependent transport system permease family.</text>
</comment>
<evidence type="ECO:0000256" key="6">
    <source>
        <dbReference type="ARBA" id="ARBA00023136"/>
    </source>
</evidence>
<dbReference type="CDD" id="cd06261">
    <property type="entry name" value="TM_PBP2"/>
    <property type="match status" value="1"/>
</dbReference>
<keyword evidence="2 7" id="KW-0813">Transport</keyword>
<dbReference type="Proteomes" id="UP001597369">
    <property type="component" value="Unassembled WGS sequence"/>
</dbReference>
<dbReference type="PANTHER" id="PTHR43386:SF1">
    <property type="entry name" value="D,D-DIPEPTIDE TRANSPORT SYSTEM PERMEASE PROTEIN DDPC-RELATED"/>
    <property type="match status" value="1"/>
</dbReference>
<dbReference type="Gene3D" id="1.10.3720.10">
    <property type="entry name" value="MetI-like"/>
    <property type="match status" value="1"/>
</dbReference>
<keyword evidence="10" id="KW-1185">Reference proteome</keyword>
<evidence type="ECO:0000256" key="2">
    <source>
        <dbReference type="ARBA" id="ARBA00022448"/>
    </source>
</evidence>
<proteinExistence type="inferred from homology"/>
<evidence type="ECO:0000256" key="4">
    <source>
        <dbReference type="ARBA" id="ARBA00022692"/>
    </source>
</evidence>
<evidence type="ECO:0000313" key="9">
    <source>
        <dbReference type="EMBL" id="MFD2066034.1"/>
    </source>
</evidence>
<dbReference type="InterPro" id="IPR035906">
    <property type="entry name" value="MetI-like_sf"/>
</dbReference>
<dbReference type="PROSITE" id="PS50928">
    <property type="entry name" value="ABC_TM1"/>
    <property type="match status" value="1"/>
</dbReference>
<dbReference type="PANTHER" id="PTHR43386">
    <property type="entry name" value="OLIGOPEPTIDE TRANSPORT SYSTEM PERMEASE PROTEIN APPC"/>
    <property type="match status" value="1"/>
</dbReference>
<dbReference type="EMBL" id="JBHUHV010000014">
    <property type="protein sequence ID" value="MFD2066034.1"/>
    <property type="molecule type" value="Genomic_DNA"/>
</dbReference>
<gene>
    <name evidence="9" type="ORF">ACFSKU_04005</name>
</gene>
<dbReference type="Pfam" id="PF00528">
    <property type="entry name" value="BPD_transp_1"/>
    <property type="match status" value="1"/>
</dbReference>
<evidence type="ECO:0000256" key="7">
    <source>
        <dbReference type="RuleBase" id="RU363032"/>
    </source>
</evidence>
<keyword evidence="3" id="KW-1003">Cell membrane</keyword>
<sequence length="363" mass="40647">MNAWLKDIHTIWQTKFGFRAALIYLLSFIVISLLLPFLPLPYQPNVLDLEHIFQPPFNNFTTSTSVSHWLGTDGLGRDVFSNMLYGGRTALFISLPVMVISTIIGITLGLNAGYYGDKMLKISRASVIVLFIALACSLYYGLHIPLQAIEVKLELQIVALCYIMLGLLLMFLFLLLHPLLKKFMVFQKVFALPLDTIIIRLTEVLTSIPRLIFILALASFVPPSITLLSGILVLTYWTGTARLARAEVFRLKEILYVEAGVSLGFKDRRLLWKHVLPNMLSPIVVAFTFGLASLMTLESTLSFLGIGVPTTLVSWGRTISGIRSNTSAWWLVVFPGAFLGVTVLALQVFSYYILSSFKEKKQM</sequence>
<feature type="transmembrane region" description="Helical" evidence="7">
    <location>
        <begin position="157"/>
        <end position="176"/>
    </location>
</feature>
<feature type="transmembrane region" description="Helical" evidence="7">
    <location>
        <begin position="283"/>
        <end position="308"/>
    </location>
</feature>
<evidence type="ECO:0000259" key="8">
    <source>
        <dbReference type="PROSITE" id="PS50928"/>
    </source>
</evidence>
<feature type="transmembrane region" description="Helical" evidence="7">
    <location>
        <begin position="90"/>
        <end position="110"/>
    </location>
</feature>
<evidence type="ECO:0000313" key="10">
    <source>
        <dbReference type="Proteomes" id="UP001597369"/>
    </source>
</evidence>
<keyword evidence="4 7" id="KW-0812">Transmembrane</keyword>
<feature type="transmembrane region" description="Helical" evidence="7">
    <location>
        <begin position="328"/>
        <end position="354"/>
    </location>
</feature>
<dbReference type="SUPFAM" id="SSF161098">
    <property type="entry name" value="MetI-like"/>
    <property type="match status" value="1"/>
</dbReference>
<keyword evidence="6 7" id="KW-0472">Membrane</keyword>
<protein>
    <submittedName>
        <fullName evidence="9">ABC transporter permease</fullName>
    </submittedName>
</protein>
<feature type="transmembrane region" description="Helical" evidence="7">
    <location>
        <begin position="122"/>
        <end position="142"/>
    </location>
</feature>